<organism evidence="1 2">
    <name type="scientific">Microlunatus antarcticus</name>
    <dbReference type="NCBI Taxonomy" id="53388"/>
    <lineage>
        <taxon>Bacteria</taxon>
        <taxon>Bacillati</taxon>
        <taxon>Actinomycetota</taxon>
        <taxon>Actinomycetes</taxon>
        <taxon>Propionibacteriales</taxon>
        <taxon>Propionibacteriaceae</taxon>
        <taxon>Microlunatus</taxon>
    </lineage>
</organism>
<dbReference type="EMBL" id="JACHZG010000001">
    <property type="protein sequence ID" value="MBB3325495.1"/>
    <property type="molecule type" value="Genomic_DNA"/>
</dbReference>
<evidence type="ECO:0000313" key="2">
    <source>
        <dbReference type="Proteomes" id="UP000565572"/>
    </source>
</evidence>
<protein>
    <submittedName>
        <fullName evidence="1">Uncharacterized protein</fullName>
    </submittedName>
</protein>
<keyword evidence="2" id="KW-1185">Reference proteome</keyword>
<sequence>MAFDHPQDDRWTSAARSIYGETAVVSALGAAPRRDEHGVIFEARWVERAGEDLSAGPDMLVLYVAPDASPTVRRRGMTAGLMRHMERYLTEQMRELEQAAVADGDALVREEVEEFLAANPTSPRAGGDIYYAGLLRFWDQIESRARTEGWAPRALELVASAMGLNVETLRSRIRTARKRASVSEGER</sequence>
<comment type="caution">
    <text evidence="1">The sequence shown here is derived from an EMBL/GenBank/DDBJ whole genome shotgun (WGS) entry which is preliminary data.</text>
</comment>
<reference evidence="1 2" key="1">
    <citation type="submission" date="2020-08" db="EMBL/GenBank/DDBJ databases">
        <title>Sequencing the genomes of 1000 actinobacteria strains.</title>
        <authorList>
            <person name="Klenk H.-P."/>
        </authorList>
    </citation>
    <scope>NUCLEOTIDE SEQUENCE [LARGE SCALE GENOMIC DNA]</scope>
    <source>
        <strain evidence="1 2">DSM 11053</strain>
    </source>
</reference>
<name>A0A7W5JSL9_9ACTN</name>
<accession>A0A7W5JSL9</accession>
<gene>
    <name evidence="1" type="ORF">FHX39_000439</name>
</gene>
<dbReference type="Proteomes" id="UP000565572">
    <property type="component" value="Unassembled WGS sequence"/>
</dbReference>
<dbReference type="RefSeq" id="WP_183336443.1">
    <property type="nucleotide sequence ID" value="NZ_JACHZG010000001.1"/>
</dbReference>
<dbReference type="AlphaFoldDB" id="A0A7W5JSL9"/>
<proteinExistence type="predicted"/>
<evidence type="ECO:0000313" key="1">
    <source>
        <dbReference type="EMBL" id="MBB3325495.1"/>
    </source>
</evidence>